<dbReference type="Pfam" id="PF11800">
    <property type="entry name" value="RP-C_C"/>
    <property type="match status" value="2"/>
</dbReference>
<dbReference type="Pfam" id="PF03428">
    <property type="entry name" value="RP-C"/>
    <property type="match status" value="1"/>
</dbReference>
<sequence length="695" mass="79466">MIMVNKTSGRRIDAHHIEYRRLAENAEVGSVSRSQLIRLAKKLRMTGFIKDTECNLLLALLDTASVSSFEEGGIPIVFKSNQRLGIEISRSDSRVSRLLSILYDKGLIVMRDSGNFKRYSAHNSHNNITTACGIDLRILIARYCELQQKADDILEDLEKRREALRCFRGLVRQIKFSCASEITPFTHMLFSRVQKVICIIGRPSQVSFEKLKKAIRFFEWILQRFFDVKMSKTTYTYVTDDMHIHNTNPYPICKSNTNTQKTNHSSKNKPTIMNSDKSEYSSITNATSSRYKNNSERNTRETEATPYSNDGVLPQIKPETLISAMPNVSEFLDNKPNSVDDLTRSTEFLAKMTGISPDAVKQARETMGFKKAALAIGIILEKYTRQLIHSPGGYLRGMIDKEKQGELYLRYCELQQKADDILEDLEKRREALRCFRGLVRQIKFSCASEITPFTHMLFSRVQKVICIIGRPSQVSFEKLKKAIRFFEWILQRFFDVKMSKTTYTYVTDDMHIHNTNPYPICKSNTNTQKTNHSSKNKPTIMNSDKSEYSSITNATSSRYKNNSERDTRETEATLFSNDGVLPQIKPETLVSAMPNVSEFLDNKLNSVDDLVSSTEFLAKMTGISPDAVKQARETMGFKKAALAIGIILEKYARQLIHSPGGYLRGMIDKEKRGELYLERSIYGLLNSNQQTVWEK</sequence>
<feature type="domain" description="Plasmid replication protein C C-terminal" evidence="3">
    <location>
        <begin position="319"/>
        <end position="409"/>
    </location>
</feature>
<feature type="compositionally biased region" description="Polar residues" evidence="1">
    <location>
        <begin position="524"/>
        <end position="560"/>
    </location>
</feature>
<protein>
    <submittedName>
        <fullName evidence="4">Uncharacterized protein</fullName>
    </submittedName>
</protein>
<dbReference type="EMBL" id="AIMA01000032">
    <property type="protein sequence ID" value="EJF88091.1"/>
    <property type="molecule type" value="Genomic_DNA"/>
</dbReference>
<evidence type="ECO:0000313" key="5">
    <source>
        <dbReference type="Proteomes" id="UP000009017"/>
    </source>
</evidence>
<dbReference type="InterPro" id="IPR047611">
    <property type="entry name" value="RepABC_RepC"/>
</dbReference>
<organism evidence="4 5">
    <name type="scientific">Bartonella melophagi K-2C</name>
    <dbReference type="NCBI Taxonomy" id="1094557"/>
    <lineage>
        <taxon>Bacteria</taxon>
        <taxon>Pseudomonadati</taxon>
        <taxon>Pseudomonadota</taxon>
        <taxon>Alphaproteobacteria</taxon>
        <taxon>Hyphomicrobiales</taxon>
        <taxon>Bartonellaceae</taxon>
        <taxon>Bartonella</taxon>
    </lineage>
</organism>
<feature type="compositionally biased region" description="Basic and acidic residues" evidence="1">
    <location>
        <begin position="293"/>
        <end position="303"/>
    </location>
</feature>
<dbReference type="HOGENOM" id="CLU_396229_0_0_5"/>
<dbReference type="eggNOG" id="COG0640">
    <property type="taxonomic scope" value="Bacteria"/>
</dbReference>
<keyword evidence="5" id="KW-1185">Reference proteome</keyword>
<proteinExistence type="predicted"/>
<name>J0QQP0_9HYPH</name>
<dbReference type="InterPro" id="IPR021760">
    <property type="entry name" value="RepC_C"/>
</dbReference>
<dbReference type="Proteomes" id="UP000009017">
    <property type="component" value="Unassembled WGS sequence"/>
</dbReference>
<feature type="region of interest" description="Disordered" evidence="1">
    <location>
        <begin position="524"/>
        <end position="567"/>
    </location>
</feature>
<dbReference type="NCBIfam" id="NF040974">
    <property type="entry name" value="RepABC_RepC"/>
    <property type="match status" value="1"/>
</dbReference>
<dbReference type="PATRIC" id="fig|1094557.3.peg.1293"/>
<evidence type="ECO:0000259" key="3">
    <source>
        <dbReference type="Pfam" id="PF11800"/>
    </source>
</evidence>
<feature type="region of interest" description="Disordered" evidence="1">
    <location>
        <begin position="253"/>
        <end position="312"/>
    </location>
</feature>
<feature type="compositionally biased region" description="Polar residues" evidence="1">
    <location>
        <begin position="253"/>
        <end position="292"/>
    </location>
</feature>
<evidence type="ECO:0000313" key="4">
    <source>
        <dbReference type="EMBL" id="EJF88091.1"/>
    </source>
</evidence>
<evidence type="ECO:0000256" key="1">
    <source>
        <dbReference type="SAM" id="MobiDB-lite"/>
    </source>
</evidence>
<dbReference type="AlphaFoldDB" id="J0QQP0"/>
<evidence type="ECO:0000259" key="2">
    <source>
        <dbReference type="Pfam" id="PF03428"/>
    </source>
</evidence>
<feature type="domain" description="Plasmid replication protein C C-terminal" evidence="3">
    <location>
        <begin position="587"/>
        <end position="686"/>
    </location>
</feature>
<feature type="domain" description="Plasmid replication protein C N-terminal" evidence="2">
    <location>
        <begin position="10"/>
        <end position="178"/>
    </location>
</feature>
<accession>J0QQP0</accession>
<reference evidence="4 5" key="1">
    <citation type="submission" date="2012-03" db="EMBL/GenBank/DDBJ databases">
        <title>The Genome Sequence of Bartonella melophagi K-2C.</title>
        <authorList>
            <consortium name="The Broad Institute Genome Sequencing Platform"/>
            <consortium name="The Broad Institute Genome Sequencing Center for Infectious Disease"/>
            <person name="Feldgarden M."/>
            <person name="Kirby J."/>
            <person name="Kosoy M."/>
            <person name="Birtles R."/>
            <person name="Probert W.S."/>
            <person name="Chiaraviglio L."/>
            <person name="Young S.K."/>
            <person name="Zeng Q."/>
            <person name="Gargeya S."/>
            <person name="Fitzgerald M."/>
            <person name="Haas B."/>
            <person name="Abouelleil A."/>
            <person name="Alvarado L."/>
            <person name="Arachchi H.M."/>
            <person name="Berlin A."/>
            <person name="Chapman S.B."/>
            <person name="Gearin G."/>
            <person name="Goldberg J."/>
            <person name="Griggs A."/>
            <person name="Gujja S."/>
            <person name="Hansen M."/>
            <person name="Heiman D."/>
            <person name="Howarth C."/>
            <person name="Larimer J."/>
            <person name="Lui A."/>
            <person name="MacDonald P.J.P."/>
            <person name="McCowen C."/>
            <person name="Montmayeur A."/>
            <person name="Murphy C."/>
            <person name="Neiman D."/>
            <person name="Pearson M."/>
            <person name="Priest M."/>
            <person name="Roberts A."/>
            <person name="Saif S."/>
            <person name="Shea T."/>
            <person name="Sisk P."/>
            <person name="Stolte C."/>
            <person name="Sykes S."/>
            <person name="Wortman J."/>
            <person name="Nusbaum C."/>
            <person name="Birren B."/>
        </authorList>
    </citation>
    <scope>NUCLEOTIDE SEQUENCE [LARGE SCALE GENOMIC DNA]</scope>
    <source>
        <strain evidence="4 5">K-2C</strain>
    </source>
</reference>
<gene>
    <name evidence="4" type="ORF">ME3_01246</name>
</gene>
<comment type="caution">
    <text evidence="4">The sequence shown here is derived from an EMBL/GenBank/DDBJ whole genome shotgun (WGS) entry which is preliminary data.</text>
</comment>
<dbReference type="InterPro" id="IPR005090">
    <property type="entry name" value="RepC_N"/>
</dbReference>